<accession>A0A916ZZ52</accession>
<dbReference type="Gene3D" id="1.10.443.10">
    <property type="entry name" value="Intergrase catalytic core"/>
    <property type="match status" value="1"/>
</dbReference>
<feature type="domain" description="Tyr recombinase" evidence="5">
    <location>
        <begin position="154"/>
        <end position="342"/>
    </location>
</feature>
<dbReference type="PROSITE" id="PS51898">
    <property type="entry name" value="TYR_RECOMBINASE"/>
    <property type="match status" value="1"/>
</dbReference>
<keyword evidence="3" id="KW-0238">DNA-binding</keyword>
<evidence type="ECO:0000313" key="7">
    <source>
        <dbReference type="Proteomes" id="UP000644699"/>
    </source>
</evidence>
<dbReference type="PANTHER" id="PTHR30349">
    <property type="entry name" value="PHAGE INTEGRASE-RELATED"/>
    <property type="match status" value="1"/>
</dbReference>
<evidence type="ECO:0000259" key="5">
    <source>
        <dbReference type="PROSITE" id="PS51898"/>
    </source>
</evidence>
<dbReference type="InterPro" id="IPR013762">
    <property type="entry name" value="Integrase-like_cat_sf"/>
</dbReference>
<evidence type="ECO:0000256" key="2">
    <source>
        <dbReference type="ARBA" id="ARBA00022908"/>
    </source>
</evidence>
<keyword evidence="4" id="KW-0233">DNA recombination</keyword>
<dbReference type="AlphaFoldDB" id="A0A916ZZ52"/>
<evidence type="ECO:0000256" key="4">
    <source>
        <dbReference type="ARBA" id="ARBA00023172"/>
    </source>
</evidence>
<dbReference type="GO" id="GO:0006310">
    <property type="term" value="P:DNA recombination"/>
    <property type="evidence" value="ECO:0007669"/>
    <property type="project" value="UniProtKB-KW"/>
</dbReference>
<organism evidence="6 7">
    <name type="scientific">Aureimonas endophytica</name>
    <dbReference type="NCBI Taxonomy" id="2027858"/>
    <lineage>
        <taxon>Bacteria</taxon>
        <taxon>Pseudomonadati</taxon>
        <taxon>Pseudomonadota</taxon>
        <taxon>Alphaproteobacteria</taxon>
        <taxon>Hyphomicrobiales</taxon>
        <taxon>Aurantimonadaceae</taxon>
        <taxon>Aureimonas</taxon>
    </lineage>
</organism>
<sequence length="361" mass="40557">MPLELKRDPKSGIWQLHGTVAVWKGGESHSIQIRRSTKTRDKGQAEAIKRQVEGEVAERNYTGREPAITFAEAAARYERNGGESRYLTKVVAQLGKLRIDAIGQAEIEDAAFRAYPDPTLSPATIRRQFYSPALAILAANGQRPLVKRPPDSAKRTYFFTPRKANELIESIVGMRYRNPWTPALATFLFGQGVRVSEALNIDGRDDIDLEHGYAILRDTKNGEQRTVTLIPKVLAALSAVPNLGKRGPLFLRYDGTPYESLTDENRGRPLRFWTHHCATIGLDASIYTPHTARHSWATWFHAQTHDVVRLKEEGGWKSDEWQRYVKSGYANLGRESKRLGWDFGQKNGSGSDSAESLQAVR</sequence>
<gene>
    <name evidence="6" type="ORF">GCM10011390_42160</name>
</gene>
<dbReference type="SUPFAM" id="SSF56349">
    <property type="entry name" value="DNA breaking-rejoining enzymes"/>
    <property type="match status" value="1"/>
</dbReference>
<dbReference type="InterPro" id="IPR050090">
    <property type="entry name" value="Tyrosine_recombinase_XerCD"/>
</dbReference>
<protein>
    <recommendedName>
        <fullName evidence="5">Tyr recombinase domain-containing protein</fullName>
    </recommendedName>
</protein>
<evidence type="ECO:0000256" key="3">
    <source>
        <dbReference type="ARBA" id="ARBA00023125"/>
    </source>
</evidence>
<name>A0A916ZZ52_9HYPH</name>
<dbReference type="InterPro" id="IPR011010">
    <property type="entry name" value="DNA_brk_join_enz"/>
</dbReference>
<keyword evidence="2" id="KW-0229">DNA integration</keyword>
<dbReference type="Pfam" id="PF00589">
    <property type="entry name" value="Phage_integrase"/>
    <property type="match status" value="1"/>
</dbReference>
<dbReference type="GO" id="GO:0003677">
    <property type="term" value="F:DNA binding"/>
    <property type="evidence" value="ECO:0007669"/>
    <property type="project" value="UniProtKB-KW"/>
</dbReference>
<comment type="similarity">
    <text evidence="1">Belongs to the 'phage' integrase family.</text>
</comment>
<dbReference type="PANTHER" id="PTHR30349:SF41">
    <property type="entry name" value="INTEGRASE_RECOMBINASE PROTEIN MJ0367-RELATED"/>
    <property type="match status" value="1"/>
</dbReference>
<reference evidence="6" key="1">
    <citation type="journal article" date="2014" name="Int. J. Syst. Evol. Microbiol.">
        <title>Complete genome sequence of Corynebacterium casei LMG S-19264T (=DSM 44701T), isolated from a smear-ripened cheese.</title>
        <authorList>
            <consortium name="US DOE Joint Genome Institute (JGI-PGF)"/>
            <person name="Walter F."/>
            <person name="Albersmeier A."/>
            <person name="Kalinowski J."/>
            <person name="Ruckert C."/>
        </authorList>
    </citation>
    <scope>NUCLEOTIDE SEQUENCE</scope>
    <source>
        <strain evidence="6">CGMCC 1.15367</strain>
    </source>
</reference>
<dbReference type="RefSeq" id="WP_188912017.1">
    <property type="nucleotide sequence ID" value="NZ_BMIQ01000008.1"/>
</dbReference>
<dbReference type="EMBL" id="BMIQ01000008">
    <property type="protein sequence ID" value="GGE18563.1"/>
    <property type="molecule type" value="Genomic_DNA"/>
</dbReference>
<reference evidence="6" key="2">
    <citation type="submission" date="2020-09" db="EMBL/GenBank/DDBJ databases">
        <authorList>
            <person name="Sun Q."/>
            <person name="Zhou Y."/>
        </authorList>
    </citation>
    <scope>NUCLEOTIDE SEQUENCE</scope>
    <source>
        <strain evidence="6">CGMCC 1.15367</strain>
    </source>
</reference>
<evidence type="ECO:0000256" key="1">
    <source>
        <dbReference type="ARBA" id="ARBA00008857"/>
    </source>
</evidence>
<proteinExistence type="inferred from homology"/>
<dbReference type="InterPro" id="IPR002104">
    <property type="entry name" value="Integrase_catalytic"/>
</dbReference>
<dbReference type="Proteomes" id="UP000644699">
    <property type="component" value="Unassembled WGS sequence"/>
</dbReference>
<keyword evidence="7" id="KW-1185">Reference proteome</keyword>
<evidence type="ECO:0000313" key="6">
    <source>
        <dbReference type="EMBL" id="GGE18563.1"/>
    </source>
</evidence>
<dbReference type="GO" id="GO:0015074">
    <property type="term" value="P:DNA integration"/>
    <property type="evidence" value="ECO:0007669"/>
    <property type="project" value="UniProtKB-KW"/>
</dbReference>
<comment type="caution">
    <text evidence="6">The sequence shown here is derived from an EMBL/GenBank/DDBJ whole genome shotgun (WGS) entry which is preliminary data.</text>
</comment>